<name>A0A6G1H2W1_9PEZI</name>
<protein>
    <submittedName>
        <fullName evidence="1">Uncharacterized protein</fullName>
    </submittedName>
</protein>
<evidence type="ECO:0000313" key="1">
    <source>
        <dbReference type="EMBL" id="KAF1987392.1"/>
    </source>
</evidence>
<dbReference type="Proteomes" id="UP000800041">
    <property type="component" value="Unassembled WGS sequence"/>
</dbReference>
<accession>A0A6G1H2W1</accession>
<dbReference type="AlphaFoldDB" id="A0A6G1H2W1"/>
<evidence type="ECO:0000313" key="2">
    <source>
        <dbReference type="Proteomes" id="UP000800041"/>
    </source>
</evidence>
<sequence length="79" mass="8805">MEIFQGCLSSLGNLWGIQQQIDEAGRGISYIGTRGSLWMTGKIHLTVSEKRHFMLSVHSCSSLGRYYISEAARGNLPRC</sequence>
<organism evidence="1 2">
    <name type="scientific">Aulographum hederae CBS 113979</name>
    <dbReference type="NCBI Taxonomy" id="1176131"/>
    <lineage>
        <taxon>Eukaryota</taxon>
        <taxon>Fungi</taxon>
        <taxon>Dikarya</taxon>
        <taxon>Ascomycota</taxon>
        <taxon>Pezizomycotina</taxon>
        <taxon>Dothideomycetes</taxon>
        <taxon>Pleosporomycetidae</taxon>
        <taxon>Aulographales</taxon>
        <taxon>Aulographaceae</taxon>
    </lineage>
</organism>
<gene>
    <name evidence="1" type="ORF">K402DRAFT_47469</name>
</gene>
<proteinExistence type="predicted"/>
<dbReference type="EMBL" id="ML977152">
    <property type="protein sequence ID" value="KAF1987392.1"/>
    <property type="molecule type" value="Genomic_DNA"/>
</dbReference>
<keyword evidence="2" id="KW-1185">Reference proteome</keyword>
<reference evidence="1" key="1">
    <citation type="journal article" date="2020" name="Stud. Mycol.">
        <title>101 Dothideomycetes genomes: a test case for predicting lifestyles and emergence of pathogens.</title>
        <authorList>
            <person name="Haridas S."/>
            <person name="Albert R."/>
            <person name="Binder M."/>
            <person name="Bloem J."/>
            <person name="Labutti K."/>
            <person name="Salamov A."/>
            <person name="Andreopoulos B."/>
            <person name="Baker S."/>
            <person name="Barry K."/>
            <person name="Bills G."/>
            <person name="Bluhm B."/>
            <person name="Cannon C."/>
            <person name="Castanera R."/>
            <person name="Culley D."/>
            <person name="Daum C."/>
            <person name="Ezra D."/>
            <person name="Gonzalez J."/>
            <person name="Henrissat B."/>
            <person name="Kuo A."/>
            <person name="Liang C."/>
            <person name="Lipzen A."/>
            <person name="Lutzoni F."/>
            <person name="Magnuson J."/>
            <person name="Mondo S."/>
            <person name="Nolan M."/>
            <person name="Ohm R."/>
            <person name="Pangilinan J."/>
            <person name="Park H.-J."/>
            <person name="Ramirez L."/>
            <person name="Alfaro M."/>
            <person name="Sun H."/>
            <person name="Tritt A."/>
            <person name="Yoshinaga Y."/>
            <person name="Zwiers L.-H."/>
            <person name="Turgeon B."/>
            <person name="Goodwin S."/>
            <person name="Spatafora J."/>
            <person name="Crous P."/>
            <person name="Grigoriev I."/>
        </authorList>
    </citation>
    <scope>NUCLEOTIDE SEQUENCE</scope>
    <source>
        <strain evidence="1">CBS 113979</strain>
    </source>
</reference>